<keyword evidence="11" id="KW-0966">Cell projection</keyword>
<keyword evidence="9" id="KW-0505">Motor protein</keyword>
<evidence type="ECO:0000256" key="8">
    <source>
        <dbReference type="ARBA" id="ARBA00023069"/>
    </source>
</evidence>
<evidence type="ECO:0000256" key="6">
    <source>
        <dbReference type="ARBA" id="ARBA00022737"/>
    </source>
</evidence>
<evidence type="ECO:0000256" key="10">
    <source>
        <dbReference type="ARBA" id="ARBA00023212"/>
    </source>
</evidence>
<reference evidence="13" key="1">
    <citation type="submission" date="2021-09" db="EMBL/GenBank/DDBJ databases">
        <authorList>
            <consortium name="AG Swart"/>
            <person name="Singh M."/>
            <person name="Singh A."/>
            <person name="Seah K."/>
            <person name="Emmerich C."/>
        </authorList>
    </citation>
    <scope>NUCLEOTIDE SEQUENCE</scope>
    <source>
        <strain evidence="13">ATCC30299</strain>
    </source>
</reference>
<evidence type="ECO:0000256" key="1">
    <source>
        <dbReference type="ARBA" id="ARBA00004430"/>
    </source>
</evidence>
<keyword evidence="14" id="KW-1185">Reference proteome</keyword>
<accession>A0AAU9K7I5</accession>
<name>A0AAU9K7I5_9CILI</name>
<gene>
    <name evidence="13" type="ORF">BSTOLATCC_MIC57976</name>
</gene>
<evidence type="ECO:0000313" key="14">
    <source>
        <dbReference type="Proteomes" id="UP001162131"/>
    </source>
</evidence>
<keyword evidence="7" id="KW-0243">Dynein</keyword>
<feature type="region of interest" description="Disordered" evidence="12">
    <location>
        <begin position="567"/>
        <end position="699"/>
    </location>
</feature>
<evidence type="ECO:0000256" key="11">
    <source>
        <dbReference type="ARBA" id="ARBA00023273"/>
    </source>
</evidence>
<keyword evidence="4" id="KW-0853">WD repeat</keyword>
<evidence type="ECO:0000256" key="4">
    <source>
        <dbReference type="ARBA" id="ARBA00022574"/>
    </source>
</evidence>
<comment type="subcellular location">
    <subcellularLocation>
        <location evidence="1">Cytoplasm</location>
        <location evidence="1">Cytoskeleton</location>
        <location evidence="1">Cilium axoneme</location>
    </subcellularLocation>
</comment>
<dbReference type="GO" id="GO:0036158">
    <property type="term" value="P:outer dynein arm assembly"/>
    <property type="evidence" value="ECO:0007669"/>
    <property type="project" value="TreeGrafter"/>
</dbReference>
<dbReference type="EMBL" id="CAJZBQ010000056">
    <property type="protein sequence ID" value="CAG9333157.1"/>
    <property type="molecule type" value="Genomic_DNA"/>
</dbReference>
<feature type="compositionally biased region" description="Basic and acidic residues" evidence="12">
    <location>
        <begin position="569"/>
        <end position="584"/>
    </location>
</feature>
<feature type="compositionally biased region" description="Acidic residues" evidence="12">
    <location>
        <begin position="639"/>
        <end position="664"/>
    </location>
</feature>
<evidence type="ECO:0000256" key="5">
    <source>
        <dbReference type="ARBA" id="ARBA00022701"/>
    </source>
</evidence>
<evidence type="ECO:0008006" key="15">
    <source>
        <dbReference type="Google" id="ProtNLM"/>
    </source>
</evidence>
<proteinExistence type="inferred from homology"/>
<evidence type="ECO:0000256" key="7">
    <source>
        <dbReference type="ARBA" id="ARBA00023017"/>
    </source>
</evidence>
<dbReference type="Gene3D" id="2.130.10.10">
    <property type="entry name" value="YVTN repeat-like/Quinoprotein amine dehydrogenase"/>
    <property type="match status" value="2"/>
</dbReference>
<evidence type="ECO:0000256" key="3">
    <source>
        <dbReference type="ARBA" id="ARBA00022490"/>
    </source>
</evidence>
<dbReference type="InterPro" id="IPR001680">
    <property type="entry name" value="WD40_rpt"/>
</dbReference>
<dbReference type="PANTHER" id="PTHR12442:SF7">
    <property type="entry name" value="DYNEIN AXONEMAL INTERMEDIATE CHAIN 2"/>
    <property type="match status" value="1"/>
</dbReference>
<evidence type="ECO:0000313" key="13">
    <source>
        <dbReference type="EMBL" id="CAG9333157.1"/>
    </source>
</evidence>
<dbReference type="InterPro" id="IPR036322">
    <property type="entry name" value="WD40_repeat_dom_sf"/>
</dbReference>
<keyword evidence="10" id="KW-0206">Cytoskeleton</keyword>
<dbReference type="Proteomes" id="UP001162131">
    <property type="component" value="Unassembled WGS sequence"/>
</dbReference>
<keyword evidence="5" id="KW-0493">Microtubule</keyword>
<organism evidence="13 14">
    <name type="scientific">Blepharisma stoltei</name>
    <dbReference type="NCBI Taxonomy" id="1481888"/>
    <lineage>
        <taxon>Eukaryota</taxon>
        <taxon>Sar</taxon>
        <taxon>Alveolata</taxon>
        <taxon>Ciliophora</taxon>
        <taxon>Postciliodesmatophora</taxon>
        <taxon>Heterotrichea</taxon>
        <taxon>Heterotrichida</taxon>
        <taxon>Blepharismidae</taxon>
        <taxon>Blepharisma</taxon>
    </lineage>
</organism>
<evidence type="ECO:0000256" key="12">
    <source>
        <dbReference type="SAM" id="MobiDB-lite"/>
    </source>
</evidence>
<feature type="region of interest" description="Disordered" evidence="12">
    <location>
        <begin position="520"/>
        <end position="546"/>
    </location>
</feature>
<dbReference type="InterPro" id="IPR050687">
    <property type="entry name" value="Dynein_IC"/>
</dbReference>
<dbReference type="SUPFAM" id="SSF50978">
    <property type="entry name" value="WD40 repeat-like"/>
    <property type="match status" value="1"/>
</dbReference>
<dbReference type="GO" id="GO:0036157">
    <property type="term" value="C:outer dynein arm"/>
    <property type="evidence" value="ECO:0007669"/>
    <property type="project" value="TreeGrafter"/>
</dbReference>
<dbReference type="GO" id="GO:0003341">
    <property type="term" value="P:cilium movement"/>
    <property type="evidence" value="ECO:0007669"/>
    <property type="project" value="TreeGrafter"/>
</dbReference>
<keyword evidence="8" id="KW-0969">Cilium</keyword>
<comment type="caution">
    <text evidence="13">The sequence shown here is derived from an EMBL/GenBank/DDBJ whole genome shotgun (WGS) entry which is preliminary data.</text>
</comment>
<feature type="compositionally biased region" description="Basic and acidic residues" evidence="12">
    <location>
        <begin position="595"/>
        <end position="610"/>
    </location>
</feature>
<evidence type="ECO:0000256" key="2">
    <source>
        <dbReference type="ARBA" id="ARBA00011059"/>
    </source>
</evidence>
<protein>
    <recommendedName>
        <fullName evidence="15">Dynein intermediate chain</fullName>
    </recommendedName>
</protein>
<dbReference type="GO" id="GO:0045504">
    <property type="term" value="F:dynein heavy chain binding"/>
    <property type="evidence" value="ECO:0007669"/>
    <property type="project" value="TreeGrafter"/>
</dbReference>
<keyword evidence="3" id="KW-0963">Cytoplasm</keyword>
<keyword evidence="6" id="KW-0677">Repeat</keyword>
<dbReference type="InterPro" id="IPR015943">
    <property type="entry name" value="WD40/YVTN_repeat-like_dom_sf"/>
</dbReference>
<comment type="similarity">
    <text evidence="2">Belongs to the dynein intermediate chain family.</text>
</comment>
<sequence length="699" mass="79913">MVEPYSYKKKRREFERPPVFEDSELKPLGGTLSTPALQKQYVEKNPTHIILDNIPPLSTHDVNTERVVTATRNMKHIEGGWPREIDYSEEHDTTKWRTRQLKDPLLAAAVKELATLTDRAIKQNNQIDMFEEYFLGEQVDHSTETLSTKTLMLFKDPNDTKRSVSKIAWNPEGPGNKIAVAYSILRFQQMPEKLSTQSYIWDMAAPNTAFKTIQGSTPLVTIAFNNKYTDFLVGGGYNGTIGVWDVREKTNTPSWQTAIEKSHHDPVYDIYWLHGKSGNEFVSISTDGRLMWWDFRKDKDPTDSAYLTDGIQNSETKQESILGGTCLEYNPEAGATKYLAGTEQGVVVLANKKPQKAVEISHRYGIEGGKHHGPIYSIQRNPEEAKCFLTVGDWSAKIWSEEINTPIMTTKYHDTYLTDGCWSPTRPGVFFLTQMDGWLQIWDYHYRQNEIAFSHKVGDSMLTVVTVQNQPNAGKFGSLVAVGDSEGTVTLIELCESLYEPQSNEKISIKQTFEREFTREKNLKQAKRQQEGKKPKKEETSFEKAREKQNEALRKLEEEFFAKVGIEIGEEKSPEKSPERREAEQDFTPVPQKQKPPEMVEKKQSFKEIEPQEVPQQEEAQLEEEKEMPENESEHGEIEKEEEQGEEVEKEGEMEGEQEQEQEQEQEKEQEQEQEQAQDPVVQNAEGGGGVDGVVPPEI</sequence>
<dbReference type="GO" id="GO:0005874">
    <property type="term" value="C:microtubule"/>
    <property type="evidence" value="ECO:0007669"/>
    <property type="project" value="UniProtKB-KW"/>
</dbReference>
<evidence type="ECO:0000256" key="9">
    <source>
        <dbReference type="ARBA" id="ARBA00023175"/>
    </source>
</evidence>
<dbReference type="AlphaFoldDB" id="A0AAU9K7I5"/>
<dbReference type="PANTHER" id="PTHR12442">
    <property type="entry name" value="DYNEIN INTERMEDIATE CHAIN"/>
    <property type="match status" value="1"/>
</dbReference>
<dbReference type="GO" id="GO:0045503">
    <property type="term" value="F:dynein light chain binding"/>
    <property type="evidence" value="ECO:0007669"/>
    <property type="project" value="TreeGrafter"/>
</dbReference>
<dbReference type="FunFam" id="2.130.10.10:FF:000924">
    <property type="entry name" value="Dynein intermediate chain 3"/>
    <property type="match status" value="1"/>
</dbReference>
<feature type="compositionally biased region" description="Basic and acidic residues" evidence="12">
    <location>
        <begin position="628"/>
        <end position="638"/>
    </location>
</feature>
<dbReference type="SMART" id="SM00320">
    <property type="entry name" value="WD40"/>
    <property type="match status" value="4"/>
</dbReference>